<dbReference type="InterPro" id="IPR006466">
    <property type="entry name" value="MiaB-like_arc_euk"/>
</dbReference>
<reference evidence="12 13" key="1">
    <citation type="journal article" date="2022" name="bioRxiv">
        <title>Genomics of Preaxostyla Flagellates Illuminates Evolutionary Transitions and the Path Towards Mitochondrial Loss.</title>
        <authorList>
            <person name="Novak L.V.F."/>
            <person name="Treitli S.C."/>
            <person name="Pyrih J."/>
            <person name="Halakuc P."/>
            <person name="Pipaliya S.V."/>
            <person name="Vacek V."/>
            <person name="Brzon O."/>
            <person name="Soukal P."/>
            <person name="Eme L."/>
            <person name="Dacks J.B."/>
            <person name="Karnkowska A."/>
            <person name="Elias M."/>
            <person name="Hampl V."/>
        </authorList>
    </citation>
    <scope>NUCLEOTIDE SEQUENCE [LARGE SCALE GENOMIC DNA]</scope>
    <source>
        <strain evidence="12">NAU3</strain>
        <tissue evidence="12">Gut</tissue>
    </source>
</reference>
<keyword evidence="2" id="KW-0004">4Fe-4S</keyword>
<keyword evidence="8" id="KW-0411">Iron-sulfur</keyword>
<dbReference type="SFLD" id="SFLDS00029">
    <property type="entry name" value="Radical_SAM"/>
    <property type="match status" value="1"/>
</dbReference>
<dbReference type="SFLD" id="SFLDG01082">
    <property type="entry name" value="B12-binding_domain_containing"/>
    <property type="match status" value="1"/>
</dbReference>
<evidence type="ECO:0000259" key="11">
    <source>
        <dbReference type="PROSITE" id="PS51918"/>
    </source>
</evidence>
<dbReference type="GO" id="GO:0035598">
    <property type="term" value="F:tRNA (N(6)-L-threonylcarbamoyladenosine(37)-C(2))-methylthiotransferase activity"/>
    <property type="evidence" value="ECO:0007669"/>
    <property type="project" value="UniProtKB-EC"/>
</dbReference>
<dbReference type="Pfam" id="PF04055">
    <property type="entry name" value="Radical_SAM"/>
    <property type="match status" value="1"/>
</dbReference>
<evidence type="ECO:0000256" key="7">
    <source>
        <dbReference type="ARBA" id="ARBA00023004"/>
    </source>
</evidence>
<dbReference type="SMART" id="SM00729">
    <property type="entry name" value="Elp3"/>
    <property type="match status" value="1"/>
</dbReference>
<dbReference type="Gene3D" id="3.80.30.20">
    <property type="entry name" value="tm_1862 like domain"/>
    <property type="match status" value="1"/>
</dbReference>
<evidence type="ECO:0000313" key="12">
    <source>
        <dbReference type="EMBL" id="KAK2953097.1"/>
    </source>
</evidence>
<feature type="domain" description="Radical SAM core" evidence="11">
    <location>
        <begin position="211"/>
        <end position="452"/>
    </location>
</feature>
<dbReference type="PROSITE" id="PS51449">
    <property type="entry name" value="MTTASE_N"/>
    <property type="match status" value="1"/>
</dbReference>
<dbReference type="EC" id="2.8.4.5" evidence="12"/>
<dbReference type="NCBIfam" id="TIGR01578">
    <property type="entry name" value="MiaB-like-B"/>
    <property type="match status" value="1"/>
</dbReference>
<name>A0ABQ9XQY1_9EUKA</name>
<evidence type="ECO:0000259" key="10">
    <source>
        <dbReference type="PROSITE" id="PS51449"/>
    </source>
</evidence>
<organism evidence="12 13">
    <name type="scientific">Blattamonas nauphoetae</name>
    <dbReference type="NCBI Taxonomy" id="2049346"/>
    <lineage>
        <taxon>Eukaryota</taxon>
        <taxon>Metamonada</taxon>
        <taxon>Preaxostyla</taxon>
        <taxon>Oxymonadida</taxon>
        <taxon>Blattamonas</taxon>
    </lineage>
</organism>
<gene>
    <name evidence="12" type="ORF">BLNAU_11882</name>
</gene>
<dbReference type="InterPro" id="IPR023404">
    <property type="entry name" value="rSAM_horseshoe"/>
</dbReference>
<dbReference type="SUPFAM" id="SSF102114">
    <property type="entry name" value="Radical SAM enzymes"/>
    <property type="match status" value="1"/>
</dbReference>
<evidence type="ECO:0000256" key="4">
    <source>
        <dbReference type="ARBA" id="ARBA00022691"/>
    </source>
</evidence>
<evidence type="ECO:0000256" key="2">
    <source>
        <dbReference type="ARBA" id="ARBA00022485"/>
    </source>
</evidence>
<keyword evidence="3 12" id="KW-0808">Transferase</keyword>
<dbReference type="InterPro" id="IPR006638">
    <property type="entry name" value="Elp3/MiaA/NifB-like_rSAM"/>
</dbReference>
<dbReference type="InterPro" id="IPR020612">
    <property type="entry name" value="Methylthiotransferase_CS"/>
</dbReference>
<dbReference type="PANTHER" id="PTHR11918">
    <property type="entry name" value="RADICAL SAM PROTEINS"/>
    <property type="match status" value="1"/>
</dbReference>
<dbReference type="Gene3D" id="3.40.50.12160">
    <property type="entry name" value="Methylthiotransferase, N-terminal domain"/>
    <property type="match status" value="1"/>
</dbReference>
<feature type="region of interest" description="Disordered" evidence="9">
    <location>
        <begin position="516"/>
        <end position="538"/>
    </location>
</feature>
<evidence type="ECO:0000313" key="13">
    <source>
        <dbReference type="Proteomes" id="UP001281761"/>
    </source>
</evidence>
<evidence type="ECO:0000256" key="8">
    <source>
        <dbReference type="ARBA" id="ARBA00023014"/>
    </source>
</evidence>
<dbReference type="PANTHER" id="PTHR11918:SF45">
    <property type="entry name" value="THREONYLCARBAMOYLADENOSINE TRNA METHYLTHIOTRANSFERASE"/>
    <property type="match status" value="1"/>
</dbReference>
<dbReference type="InterPro" id="IPR007197">
    <property type="entry name" value="rSAM"/>
</dbReference>
<comment type="cofactor">
    <cofactor evidence="1">
        <name>[4Fe-4S] cluster</name>
        <dbReference type="ChEBI" id="CHEBI:49883"/>
    </cofactor>
</comment>
<keyword evidence="7" id="KW-0408">Iron</keyword>
<evidence type="ECO:0000256" key="5">
    <source>
        <dbReference type="ARBA" id="ARBA00022694"/>
    </source>
</evidence>
<dbReference type="InterPro" id="IPR058240">
    <property type="entry name" value="rSAM_sf"/>
</dbReference>
<dbReference type="EMBL" id="JARBJD010000095">
    <property type="protein sequence ID" value="KAK2953097.1"/>
    <property type="molecule type" value="Genomic_DNA"/>
</dbReference>
<feature type="domain" description="MTTase N-terminal" evidence="10">
    <location>
        <begin position="36"/>
        <end position="145"/>
    </location>
</feature>
<dbReference type="InterPro" id="IPR013848">
    <property type="entry name" value="Methylthiotransferase_N"/>
</dbReference>
<comment type="caution">
    <text evidence="12">The sequence shown here is derived from an EMBL/GenBank/DDBJ whole genome shotgun (WGS) entry which is preliminary data.</text>
</comment>
<proteinExistence type="predicted"/>
<evidence type="ECO:0000256" key="1">
    <source>
        <dbReference type="ARBA" id="ARBA00001966"/>
    </source>
</evidence>
<sequence length="585" mass="65189">MSHLSDDIEDLPLPPKQIKSDSLTRASVVPIDPSKPSVFIKVYGCAHAHSDGEYISGLLRDAGYPLTSSIEDCGIVISYGCTVKNPSEESFLNTCIKGAKLNKLVIGCGCVSQADPNHDKIPPNVALVGVRELNRIVEVADKLRQGEVLKLVPTVAKPLSKAERRKIGKSGDHPGKYDHIKDENVLIPSFVIPPLDPTKAVLPPLECSKIRQNPLIEMLTVSVGCDFACAFCKTRFARGRHQSYPPSAIVERARTVCERDGIKEIWLTGEDVGAYGSDLDRDGGSEGGARWNLPRLVTEICKAIPPHVMIRVGQTNPNHLFVHLADYVDMYRLPNVYKFAHIPVQSGSNTTLKAMRRAYTVEQFRTVVETLRKEIPNITILTDFICGHPGETEEAHKETIALCNEMQFPFMNITQMYPRKGTPAFEMEKIPSATVKARSRELSALMRQANPLEPMRHLRNQPVLFTDIADDGSFLIGHLDNYIKVILRAKEEEEPFSLPQEEDPEKGEKRMKLEVEPQKMRKKKQRGSVIGQDGWDEKESSAGWSEKMAGVDLRTFGVELGQWVNVDIVDLARFCLFGEVTQNVG</sequence>
<dbReference type="PROSITE" id="PS51918">
    <property type="entry name" value="RADICAL_SAM"/>
    <property type="match status" value="1"/>
</dbReference>
<keyword evidence="6" id="KW-0479">Metal-binding</keyword>
<evidence type="ECO:0000256" key="6">
    <source>
        <dbReference type="ARBA" id="ARBA00022723"/>
    </source>
</evidence>
<dbReference type="InterPro" id="IPR038135">
    <property type="entry name" value="Methylthiotransferase_N_sf"/>
</dbReference>
<dbReference type="Proteomes" id="UP001281761">
    <property type="component" value="Unassembled WGS sequence"/>
</dbReference>
<keyword evidence="5" id="KW-0819">tRNA processing</keyword>
<evidence type="ECO:0000256" key="3">
    <source>
        <dbReference type="ARBA" id="ARBA00022679"/>
    </source>
</evidence>
<dbReference type="Pfam" id="PF00919">
    <property type="entry name" value="UPF0004"/>
    <property type="match status" value="1"/>
</dbReference>
<keyword evidence="4" id="KW-0949">S-adenosyl-L-methionine</keyword>
<dbReference type="PROSITE" id="PS01278">
    <property type="entry name" value="MTTASE_RADICAL"/>
    <property type="match status" value="1"/>
</dbReference>
<keyword evidence="13" id="KW-1185">Reference proteome</keyword>
<evidence type="ECO:0000256" key="9">
    <source>
        <dbReference type="SAM" id="MobiDB-lite"/>
    </source>
</evidence>
<protein>
    <submittedName>
        <fullName evidence="12">Threonylcarbamoyladenosine tRNA methylthiotransferase MtaB</fullName>
        <ecNumber evidence="12">2.8.4.5</ecNumber>
    </submittedName>
</protein>
<accession>A0ABQ9XQY1</accession>